<dbReference type="AlphaFoldDB" id="A0A226CX95"/>
<feature type="region of interest" description="Disordered" evidence="1">
    <location>
        <begin position="34"/>
        <end position="69"/>
    </location>
</feature>
<evidence type="ECO:0000256" key="1">
    <source>
        <dbReference type="SAM" id="MobiDB-lite"/>
    </source>
</evidence>
<name>A0A226CX95_FOLCA</name>
<dbReference type="Proteomes" id="UP000198287">
    <property type="component" value="Unassembled WGS sequence"/>
</dbReference>
<sequence length="235" mass="25160">MTSSEKLVRLDFLLIVTSSILLLAVHITPATCRPSPAPEVTTTTTAVDSQQAGNGLQEEDSSEHSLRPSEIMSRVSRSTDHGFYPPTLKNRVHGRAARFHEGNLGPRPLGVGNTMISGYGSPVARMLVHKEAPGMGGGGGGGAPAAGESENLDEQDPTFTPYISARVFNMPQFLDHLKGNLESMTDGEEFVSDEDEFDENDFESLGFGLNGEILPSSGNDPQFISGKLHTFNDGI</sequence>
<proteinExistence type="predicted"/>
<comment type="caution">
    <text evidence="2">The sequence shown here is derived from an EMBL/GenBank/DDBJ whole genome shotgun (WGS) entry which is preliminary data.</text>
</comment>
<organism evidence="2 3">
    <name type="scientific">Folsomia candida</name>
    <name type="common">Springtail</name>
    <dbReference type="NCBI Taxonomy" id="158441"/>
    <lineage>
        <taxon>Eukaryota</taxon>
        <taxon>Metazoa</taxon>
        <taxon>Ecdysozoa</taxon>
        <taxon>Arthropoda</taxon>
        <taxon>Hexapoda</taxon>
        <taxon>Collembola</taxon>
        <taxon>Entomobryomorpha</taxon>
        <taxon>Isotomoidea</taxon>
        <taxon>Isotomidae</taxon>
        <taxon>Proisotominae</taxon>
        <taxon>Folsomia</taxon>
    </lineage>
</organism>
<reference evidence="2 3" key="1">
    <citation type="submission" date="2015-12" db="EMBL/GenBank/DDBJ databases">
        <title>The genome of Folsomia candida.</title>
        <authorList>
            <person name="Faddeeva A."/>
            <person name="Derks M.F."/>
            <person name="Anvar Y."/>
            <person name="Smit S."/>
            <person name="Van Straalen N."/>
            <person name="Roelofs D."/>
        </authorList>
    </citation>
    <scope>NUCLEOTIDE SEQUENCE [LARGE SCALE GENOMIC DNA]</scope>
    <source>
        <strain evidence="2 3">VU population</strain>
        <tissue evidence="2">Whole body</tissue>
    </source>
</reference>
<gene>
    <name evidence="2" type="ORF">Fcan01_28207</name>
</gene>
<keyword evidence="3" id="KW-1185">Reference proteome</keyword>
<evidence type="ECO:0000313" key="2">
    <source>
        <dbReference type="EMBL" id="OXA37021.1"/>
    </source>
</evidence>
<evidence type="ECO:0000313" key="3">
    <source>
        <dbReference type="Proteomes" id="UP000198287"/>
    </source>
</evidence>
<accession>A0A226CX95</accession>
<protein>
    <submittedName>
        <fullName evidence="2">Uncharacterized protein</fullName>
    </submittedName>
</protein>
<dbReference type="EMBL" id="LNIX01000066">
    <property type="protein sequence ID" value="OXA37021.1"/>
    <property type="molecule type" value="Genomic_DNA"/>
</dbReference>